<dbReference type="Pfam" id="PF00350">
    <property type="entry name" value="Dynamin_N"/>
    <property type="match status" value="1"/>
</dbReference>
<dbReference type="AlphaFoldDB" id="A0A974SPH1"/>
<evidence type="ECO:0000313" key="3">
    <source>
        <dbReference type="Proteomes" id="UP000663444"/>
    </source>
</evidence>
<dbReference type="RefSeq" id="WP_203387550.1">
    <property type="nucleotide sequence ID" value="NZ_CP064781.1"/>
</dbReference>
<proteinExistence type="predicted"/>
<dbReference type="PANTHER" id="PTHR43681:SF1">
    <property type="entry name" value="SARCALUMENIN"/>
    <property type="match status" value="1"/>
</dbReference>
<reference evidence="2" key="1">
    <citation type="submission" date="2020-11" db="EMBL/GenBank/DDBJ databases">
        <title>Azospira restricta DSM 18626 genome sequence.</title>
        <authorList>
            <person name="Moe W.M."/>
        </authorList>
    </citation>
    <scope>NUCLEOTIDE SEQUENCE</scope>
    <source>
        <strain evidence="2">DSM 18626</strain>
    </source>
</reference>
<dbReference type="InterPro" id="IPR045063">
    <property type="entry name" value="Dynamin_N"/>
</dbReference>
<gene>
    <name evidence="2" type="ORF">IWH25_01250</name>
</gene>
<evidence type="ECO:0000313" key="2">
    <source>
        <dbReference type="EMBL" id="QRJ64019.1"/>
    </source>
</evidence>
<accession>A0A974SPH1</accession>
<evidence type="ECO:0000259" key="1">
    <source>
        <dbReference type="Pfam" id="PF00350"/>
    </source>
</evidence>
<dbReference type="Gene3D" id="3.40.50.300">
    <property type="entry name" value="P-loop containing nucleotide triphosphate hydrolases"/>
    <property type="match status" value="1"/>
</dbReference>
<dbReference type="InterPro" id="IPR027417">
    <property type="entry name" value="P-loop_NTPase"/>
</dbReference>
<sequence>MSLAQQFAAYAAWRSQLGEGLERLRNWLADNELNDAQTDLRLTQLLERLREDRLHVAFVAEFSRGKSELINAIFFADYGNRMLPSSAGRTTMCPTELMYDPAKPPCVELLPIETRANSAGVSEYKKFPEEWRRVPLDVASAEAMQETLRHVSEVTRVSRETAEHLGFDLADDSLAAFRVDAEGMVEIPRWRHAVINFPHPLLKQGLVILDTPGLNAIGTEPELTLSLLPNAHAVLFILAADTGVTQSDLAIWKEHVDAPDGRKKGRLVVLNKIDGQWDELKSAAEVDFEIARQVGSCATILNLPANQIFPVSAQKGLVAKINADDALLEKSRIPALERALSEELIPAKQEIVRDDTENEFNELGLRARGLLESRLAGLREQLAELTELRGKNRGVVEYMMGKVRTEKEEFESGLQRYYAVRSIFSTLTNKLFAHLGLDTLRALTQSTRESMLEATFSKQLSDAMANFFAVSRDALAKSKGEVDEIHKMMEAIYRKFSVEHGLKLGSPASFSLLRYEKELDRLETWCDTHLNTMFQLLRHDKAHLTQKFFEEVAMQVRRAFEHANRHAEGWLKAIMAPMETQVREHQIQLKRRLESIKRIHQATDTLEERIGELTHVESTLVAQIAALASITAAVQEALRAEVDPRDQMVVNL</sequence>
<organism evidence="2 3">
    <name type="scientific">Azospira restricta</name>
    <dbReference type="NCBI Taxonomy" id="404405"/>
    <lineage>
        <taxon>Bacteria</taxon>
        <taxon>Pseudomonadati</taxon>
        <taxon>Pseudomonadota</taxon>
        <taxon>Betaproteobacteria</taxon>
        <taxon>Rhodocyclales</taxon>
        <taxon>Rhodocyclaceae</taxon>
        <taxon>Azospira</taxon>
    </lineage>
</organism>
<name>A0A974SPH1_9RHOO</name>
<feature type="domain" description="Dynamin N-terminal" evidence="1">
    <location>
        <begin position="56"/>
        <end position="272"/>
    </location>
</feature>
<dbReference type="PANTHER" id="PTHR43681">
    <property type="entry name" value="TRANSMEMBRANE GTPASE FZO"/>
    <property type="match status" value="1"/>
</dbReference>
<dbReference type="InterPro" id="IPR051943">
    <property type="entry name" value="TRAFAC_Dynamin-like_GTPase"/>
</dbReference>
<protein>
    <submittedName>
        <fullName evidence="2">Dynamin family protein</fullName>
    </submittedName>
</protein>
<dbReference type="Proteomes" id="UP000663444">
    <property type="component" value="Chromosome"/>
</dbReference>
<dbReference type="KEGG" id="ares:IWH25_01250"/>
<keyword evidence="3" id="KW-1185">Reference proteome</keyword>
<dbReference type="EMBL" id="CP064781">
    <property type="protein sequence ID" value="QRJ64019.1"/>
    <property type="molecule type" value="Genomic_DNA"/>
</dbReference>
<dbReference type="SUPFAM" id="SSF52540">
    <property type="entry name" value="P-loop containing nucleoside triphosphate hydrolases"/>
    <property type="match status" value="1"/>
</dbReference>